<dbReference type="RefSeq" id="XP_026607973.1">
    <property type="nucleotide sequence ID" value="XM_026742128.1"/>
</dbReference>
<sequence length="165" mass="18560">MVSRSPCRRRASRTKRRTASAISEWKVPSVKEIRVPKLDRAKPSGTTVTIVVGSEGHTLCIHETPARKTSTFLDEEVSCLENDFKEKKIELPDEDPEIWALYVHWAYLGSIPTKADKESIKDVEYLELAKAYVLGEVIESPGFCNSVIDAICWKVGLDHSKDKIS</sequence>
<feature type="compositionally biased region" description="Basic residues" evidence="1">
    <location>
        <begin position="1"/>
        <end position="18"/>
    </location>
</feature>
<dbReference type="Proteomes" id="UP000256690">
    <property type="component" value="Unassembled WGS sequence"/>
</dbReference>
<dbReference type="EMBL" id="PVWQ01000001">
    <property type="protein sequence ID" value="RDW92790.1"/>
    <property type="molecule type" value="Genomic_DNA"/>
</dbReference>
<feature type="region of interest" description="Disordered" evidence="1">
    <location>
        <begin position="1"/>
        <end position="20"/>
    </location>
</feature>
<dbReference type="OrthoDB" id="1022638at2759"/>
<dbReference type="PANTHER" id="PTHR47843">
    <property type="entry name" value="BTB DOMAIN-CONTAINING PROTEIN-RELATED"/>
    <property type="match status" value="1"/>
</dbReference>
<dbReference type="Gene3D" id="3.30.710.10">
    <property type="entry name" value="Potassium Channel Kv1.1, Chain A"/>
    <property type="match status" value="1"/>
</dbReference>
<organism evidence="2 3">
    <name type="scientific">Aspergillus mulundensis</name>
    <dbReference type="NCBI Taxonomy" id="1810919"/>
    <lineage>
        <taxon>Eukaryota</taxon>
        <taxon>Fungi</taxon>
        <taxon>Dikarya</taxon>
        <taxon>Ascomycota</taxon>
        <taxon>Pezizomycotina</taxon>
        <taxon>Eurotiomycetes</taxon>
        <taxon>Eurotiomycetidae</taxon>
        <taxon>Eurotiales</taxon>
        <taxon>Aspergillaceae</taxon>
        <taxon>Aspergillus</taxon>
        <taxon>Aspergillus subgen. Nidulantes</taxon>
    </lineage>
</organism>
<dbReference type="GeneID" id="38110482"/>
<comment type="caution">
    <text evidence="2">The sequence shown here is derived from an EMBL/GenBank/DDBJ whole genome shotgun (WGS) entry which is preliminary data.</text>
</comment>
<evidence type="ECO:0000313" key="3">
    <source>
        <dbReference type="Proteomes" id="UP000256690"/>
    </source>
</evidence>
<proteinExistence type="predicted"/>
<dbReference type="AlphaFoldDB" id="A0A3D8T2M9"/>
<reference evidence="2 3" key="1">
    <citation type="journal article" date="2018" name="IMA Fungus">
        <title>IMA Genome-F 9: Draft genome sequence of Annulohypoxylon stygium, Aspergillus mulundensis, Berkeleyomyces basicola (syn. Thielaviopsis basicola), Ceratocystis smalleyi, two Cercospora beticola strains, Coleophoma cylindrospora, Fusarium fracticaudum, Phialophora cf. hyalina, and Morchella septimelata.</title>
        <authorList>
            <person name="Wingfield B.D."/>
            <person name="Bills G.F."/>
            <person name="Dong Y."/>
            <person name="Huang W."/>
            <person name="Nel W.J."/>
            <person name="Swalarsk-Parry B.S."/>
            <person name="Vaghefi N."/>
            <person name="Wilken P.M."/>
            <person name="An Z."/>
            <person name="de Beer Z.W."/>
            <person name="De Vos L."/>
            <person name="Chen L."/>
            <person name="Duong T.A."/>
            <person name="Gao Y."/>
            <person name="Hammerbacher A."/>
            <person name="Kikkert J.R."/>
            <person name="Li Y."/>
            <person name="Li H."/>
            <person name="Li K."/>
            <person name="Li Q."/>
            <person name="Liu X."/>
            <person name="Ma X."/>
            <person name="Naidoo K."/>
            <person name="Pethybridge S.J."/>
            <person name="Sun J."/>
            <person name="Steenkamp E.T."/>
            <person name="van der Nest M.A."/>
            <person name="van Wyk S."/>
            <person name="Wingfield M.J."/>
            <person name="Xiong C."/>
            <person name="Yue Q."/>
            <person name="Zhang X."/>
        </authorList>
    </citation>
    <scope>NUCLEOTIDE SEQUENCE [LARGE SCALE GENOMIC DNA]</scope>
    <source>
        <strain evidence="2 3">DSM 5745</strain>
    </source>
</reference>
<dbReference type="InterPro" id="IPR011333">
    <property type="entry name" value="SKP1/BTB/POZ_sf"/>
</dbReference>
<evidence type="ECO:0008006" key="4">
    <source>
        <dbReference type="Google" id="ProtNLM"/>
    </source>
</evidence>
<gene>
    <name evidence="2" type="ORF">DSM5745_00112</name>
</gene>
<keyword evidence="3" id="KW-1185">Reference proteome</keyword>
<dbReference type="STRING" id="1810919.A0A3D8T2M9"/>
<accession>A0A3D8T2M9</accession>
<name>A0A3D8T2M9_9EURO</name>
<protein>
    <recommendedName>
        <fullName evidence="4">BTB domain-containing protein</fullName>
    </recommendedName>
</protein>
<dbReference type="PANTHER" id="PTHR47843:SF2">
    <property type="entry name" value="BTB DOMAIN-CONTAINING PROTEIN"/>
    <property type="match status" value="1"/>
</dbReference>
<evidence type="ECO:0000256" key="1">
    <source>
        <dbReference type="SAM" id="MobiDB-lite"/>
    </source>
</evidence>
<evidence type="ECO:0000313" key="2">
    <source>
        <dbReference type="EMBL" id="RDW92790.1"/>
    </source>
</evidence>